<gene>
    <name evidence="2" type="ORF">DF185_01860</name>
</gene>
<dbReference type="GO" id="GO:0004519">
    <property type="term" value="F:endonuclease activity"/>
    <property type="evidence" value="ECO:0007669"/>
    <property type="project" value="UniProtKB-KW"/>
</dbReference>
<dbReference type="Proteomes" id="UP000248079">
    <property type="component" value="Unassembled WGS sequence"/>
</dbReference>
<protein>
    <submittedName>
        <fullName evidence="2">Endonuclease</fullName>
    </submittedName>
</protein>
<accession>A0A2V4A3M8</accession>
<dbReference type="Pfam" id="PF19580">
    <property type="entry name" value="Exo_endo_phos_3"/>
    <property type="match status" value="1"/>
</dbReference>
<dbReference type="SUPFAM" id="SSF56219">
    <property type="entry name" value="DNase I-like"/>
    <property type="match status" value="1"/>
</dbReference>
<keyword evidence="2" id="KW-0540">Nuclease</keyword>
<reference evidence="2 3" key="1">
    <citation type="submission" date="2018-05" db="EMBL/GenBank/DDBJ databases">
        <title>Marinifilum breve JC075T sp. nov., a marine bacterium isolated from Yongle Blue Hole in the South China Sea.</title>
        <authorList>
            <person name="Fu T."/>
        </authorList>
    </citation>
    <scope>NUCLEOTIDE SEQUENCE [LARGE SCALE GENOMIC DNA]</scope>
    <source>
        <strain evidence="2 3">JC075</strain>
    </source>
</reference>
<organism evidence="2 3">
    <name type="scientific">Marinifilum breve</name>
    <dbReference type="NCBI Taxonomy" id="2184082"/>
    <lineage>
        <taxon>Bacteria</taxon>
        <taxon>Pseudomonadati</taxon>
        <taxon>Bacteroidota</taxon>
        <taxon>Bacteroidia</taxon>
        <taxon>Marinilabiliales</taxon>
        <taxon>Marinifilaceae</taxon>
    </lineage>
</organism>
<dbReference type="AlphaFoldDB" id="A0A2V4A3M8"/>
<feature type="domain" description="Endonuclease/exonuclease/phosphatase" evidence="1">
    <location>
        <begin position="6"/>
        <end position="315"/>
    </location>
</feature>
<evidence type="ECO:0000313" key="2">
    <source>
        <dbReference type="EMBL" id="PXY02863.1"/>
    </source>
</evidence>
<comment type="caution">
    <text evidence="2">The sequence shown here is derived from an EMBL/GenBank/DDBJ whole genome shotgun (WGS) entry which is preliminary data.</text>
</comment>
<evidence type="ECO:0000313" key="3">
    <source>
        <dbReference type="Proteomes" id="UP000248079"/>
    </source>
</evidence>
<dbReference type="PANTHER" id="PTHR42834:SF1">
    <property type="entry name" value="ENDONUCLEASE_EXONUCLEASE_PHOSPHATASE FAMILY PROTEIN (AFU_ORTHOLOGUE AFUA_3G09210)"/>
    <property type="match status" value="1"/>
</dbReference>
<dbReference type="PANTHER" id="PTHR42834">
    <property type="entry name" value="ENDONUCLEASE/EXONUCLEASE/PHOSPHATASE FAMILY PROTEIN (AFU_ORTHOLOGUE AFUA_3G09210)"/>
    <property type="match status" value="1"/>
</dbReference>
<keyword evidence="2" id="KW-0378">Hydrolase</keyword>
<dbReference type="InterPro" id="IPR036691">
    <property type="entry name" value="Endo/exonu/phosph_ase_sf"/>
</dbReference>
<dbReference type="InterPro" id="IPR005135">
    <property type="entry name" value="Endo/exonuclease/phosphatase"/>
</dbReference>
<dbReference type="Gene3D" id="3.60.10.10">
    <property type="entry name" value="Endonuclease/exonuclease/phosphatase"/>
    <property type="match status" value="1"/>
</dbReference>
<evidence type="ECO:0000259" key="1">
    <source>
        <dbReference type="Pfam" id="PF19580"/>
    </source>
</evidence>
<dbReference type="EMBL" id="QFLI01000001">
    <property type="protein sequence ID" value="PXY02863.1"/>
    <property type="molecule type" value="Genomic_DNA"/>
</dbReference>
<sequence length="316" mass="36173">MKEKHTIAFYNLENFFDTKDDPKKNDNDYLPNGSNHWTENRYINKLEHITAAIASIQESKLPIAIGVAEIENAAVLKDLIYQPAFKGEYDYVHFDSPDRRGIDVALLYNQKEVEILDSEKIPVRLNGNSHFATRDILYAKTKIENNIIHFFVNHWPSRGEGILASNPKRIAAAECLHQKAKTILSEDMDAKIVIMGDFNDLPVSKSISKHLNAKSHRNINTYEFYNLATIPYEKKLGSLFAKKHWLMFDQIIISKGMLNGEGITISSPRLTIHGDKSLLYFDQQAGIYKPNRTYSYHTYHGGTSDHLPVYVELDKN</sequence>
<keyword evidence="2" id="KW-0255">Endonuclease</keyword>
<keyword evidence="3" id="KW-1185">Reference proteome</keyword>
<proteinExistence type="predicted"/>
<name>A0A2V4A3M8_9BACT</name>